<dbReference type="AlphaFoldDB" id="A0A650GE16"/>
<dbReference type="InterPro" id="IPR027785">
    <property type="entry name" value="UvrD-like_helicase_C"/>
</dbReference>
<name>A0A650GE16_9MICO</name>
<dbReference type="GO" id="GO:0016887">
    <property type="term" value="F:ATP hydrolysis activity"/>
    <property type="evidence" value="ECO:0007669"/>
    <property type="project" value="RHEA"/>
</dbReference>
<dbReference type="Pfam" id="PF13538">
    <property type="entry name" value="UvrD_C_2"/>
    <property type="match status" value="1"/>
</dbReference>
<feature type="region of interest" description="Disordered" evidence="12">
    <location>
        <begin position="1"/>
        <end position="23"/>
    </location>
</feature>
<dbReference type="Pfam" id="PF13245">
    <property type="entry name" value="AAA_19"/>
    <property type="match status" value="1"/>
</dbReference>
<evidence type="ECO:0000256" key="7">
    <source>
        <dbReference type="ARBA" id="ARBA00022840"/>
    </source>
</evidence>
<evidence type="ECO:0000256" key="1">
    <source>
        <dbReference type="ARBA" id="ARBA00022722"/>
    </source>
</evidence>
<dbReference type="GO" id="GO:0043139">
    <property type="term" value="F:5'-3' DNA helicase activity"/>
    <property type="evidence" value="ECO:0007669"/>
    <property type="project" value="UniProtKB-UniRule"/>
</dbReference>
<evidence type="ECO:0000256" key="2">
    <source>
        <dbReference type="ARBA" id="ARBA00022741"/>
    </source>
</evidence>
<dbReference type="GO" id="GO:0008854">
    <property type="term" value="F:exodeoxyribonuclease V activity"/>
    <property type="evidence" value="ECO:0007669"/>
    <property type="project" value="InterPro"/>
</dbReference>
<dbReference type="GO" id="GO:0005524">
    <property type="term" value="F:ATP binding"/>
    <property type="evidence" value="ECO:0007669"/>
    <property type="project" value="UniProtKB-UniRule"/>
</dbReference>
<keyword evidence="10 11" id="KW-0413">Isomerase</keyword>
<comment type="subunit">
    <text evidence="11">Heterotrimer of RecB, RecC and RecD. All subunits contribute to DNA-binding.</text>
</comment>
<reference evidence="15 16" key="1">
    <citation type="submission" date="2019-09" db="EMBL/GenBank/DDBJ databases">
        <title>Complete Genome Sequence of Janibacter melonis M714 with both human health impact and industrial applications.</title>
        <authorList>
            <person name="Jin M."/>
            <person name="Zhao Q.R."/>
        </authorList>
    </citation>
    <scope>NUCLEOTIDE SEQUENCE [LARGE SCALE GENOMIC DNA]</scope>
    <source>
        <strain evidence="15 16">M714</strain>
    </source>
</reference>
<feature type="binding site" evidence="11">
    <location>
        <begin position="209"/>
        <end position="216"/>
    </location>
    <ligand>
        <name>ATP</name>
        <dbReference type="ChEBI" id="CHEBI:30616"/>
    </ligand>
</feature>
<proteinExistence type="inferred from homology"/>
<accession>A0A650GE16</accession>
<dbReference type="GO" id="GO:0009338">
    <property type="term" value="C:exodeoxyribonuclease V complex"/>
    <property type="evidence" value="ECO:0007669"/>
    <property type="project" value="InterPro"/>
</dbReference>
<keyword evidence="9 11" id="KW-0234">DNA repair</keyword>
<feature type="domain" description="UvrD-like helicase C-terminal" evidence="13">
    <location>
        <begin position="546"/>
        <end position="593"/>
    </location>
</feature>
<evidence type="ECO:0000313" key="16">
    <source>
        <dbReference type="Proteomes" id="UP000271708"/>
    </source>
</evidence>
<comment type="function">
    <text evidence="11">A helicase/nuclease that prepares dsDNA breaks (DSB) for recombinational DNA repair. Binds to DSBs and unwinds DNA via a highly rapid and processive ATP-dependent bidirectional helicase activity. Unwinds dsDNA until it encounters a Chi (crossover hotspot instigator) sequence from the 3' direction. Cuts ssDNA a few nucleotides 3' to the Chi site. The properties and activities of the enzyme are changed at Chi. The Chi-altered holoenzyme produces a long 3'-ssDNA overhang and facilitates RecA-binding to the ssDNA for homologous DNA recombination and repair. Holoenzyme degrades any linearized DNA that is unable to undergo homologous recombination. In the holoenzyme this subunit has ssDNA-dependent ATPase and 5'-3' helicase activity. When added to pre-assembled RecBC greatly stimulates nuclease activity and augments holoenzyme processivity. Negatively regulates the RecA-loading ability of RecBCD.</text>
</comment>
<dbReference type="SUPFAM" id="SSF52540">
    <property type="entry name" value="P-loop containing nucleoside triphosphate hydrolases"/>
    <property type="match status" value="1"/>
</dbReference>
<dbReference type="Proteomes" id="UP000271708">
    <property type="component" value="Chromosome"/>
</dbReference>
<dbReference type="HAMAP" id="MF_01487">
    <property type="entry name" value="RecD"/>
    <property type="match status" value="1"/>
</dbReference>
<evidence type="ECO:0000256" key="11">
    <source>
        <dbReference type="HAMAP-Rule" id="MF_01487"/>
    </source>
</evidence>
<keyword evidence="5 11" id="KW-0347">Helicase</keyword>
<evidence type="ECO:0000256" key="5">
    <source>
        <dbReference type="ARBA" id="ARBA00022806"/>
    </source>
</evidence>
<keyword evidence="4 11" id="KW-0378">Hydrolase</keyword>
<evidence type="ECO:0000256" key="6">
    <source>
        <dbReference type="ARBA" id="ARBA00022839"/>
    </source>
</evidence>
<feature type="compositionally biased region" description="Low complexity" evidence="12">
    <location>
        <begin position="8"/>
        <end position="17"/>
    </location>
</feature>
<dbReference type="KEGG" id="jme:EEW87_014435"/>
<keyword evidence="1 11" id="KW-0540">Nuclease</keyword>
<dbReference type="InterPro" id="IPR050534">
    <property type="entry name" value="Coronavir_polyprotein_1ab"/>
</dbReference>
<sequence>MSTEHPTADAPLAAATPFVPTGPHDRRLAARATGVLGDANRTGWVESPDVHVATRLAGLVGGDDDAVLLALALTVRAVREGSSCLDVAALHDAIAAPPADDVEDPERSAAVRAVLPATPRDWLDAVASSRCAEAGVVHVDHDLVYLDRYHREEVQVADALARRAELPPVEVDVPRLEAGLTRVFVGETWQEQRDAVRAAAARRTSILVGGPGTGKTSTVAGLLALLVEQSEGVTRRPTIALAAPTGKAAARLRESVLESVAGFEEADRDRVGTVEAVTLHRLLGWRRDSSTRFLRDRTNPLPHDVVVVDEASMLSLTMTARLLDALRPSARLVLVGDPDQLASVEAGAVLADLVAGYEEHPASPVTRLLTSRRFGSRIGRLAAAVRDADADEVMHLLRTAAGPESEDDSVDFVEVDDPTGAEEALRGHLLGRAERLRSLALRGDPGAALAAVDEHRLLCAHRDGPWGVSSWNARVERWLSEATGHHARQYAGRPLLVTANDYRLGLSNGDTGVVVLGPAHRLVAAFGDPDDPTLYGASTLADAETAHAMTIHKSQGSQAAHVSVLLPDADSRLLTRELLYTAITRAQSRVTVVGSEESIRAAVPRRTARASGLRHRIARR</sequence>
<dbReference type="InterPro" id="IPR027417">
    <property type="entry name" value="P-loop_NTPase"/>
</dbReference>
<keyword evidence="6 11" id="KW-0269">Exonuclease</keyword>
<dbReference type="InterPro" id="IPR041851">
    <property type="entry name" value="RecD_N_sf"/>
</dbReference>
<evidence type="ECO:0000256" key="4">
    <source>
        <dbReference type="ARBA" id="ARBA00022801"/>
    </source>
</evidence>
<dbReference type="GO" id="GO:0003677">
    <property type="term" value="F:DNA binding"/>
    <property type="evidence" value="ECO:0007669"/>
    <property type="project" value="UniProtKB-UniRule"/>
</dbReference>
<dbReference type="Gene3D" id="3.40.50.300">
    <property type="entry name" value="P-loop containing nucleotide triphosphate hydrolases"/>
    <property type="match status" value="3"/>
</dbReference>
<dbReference type="CDD" id="cd18809">
    <property type="entry name" value="SF1_C_RecD"/>
    <property type="match status" value="1"/>
</dbReference>
<evidence type="ECO:0000256" key="9">
    <source>
        <dbReference type="ARBA" id="ARBA00023204"/>
    </source>
</evidence>
<evidence type="ECO:0000256" key="8">
    <source>
        <dbReference type="ARBA" id="ARBA00023125"/>
    </source>
</evidence>
<dbReference type="EC" id="5.6.2.3" evidence="11"/>
<dbReference type="GO" id="GO:0017116">
    <property type="term" value="F:single-stranded DNA helicase activity"/>
    <property type="evidence" value="ECO:0007669"/>
    <property type="project" value="TreeGrafter"/>
</dbReference>
<keyword evidence="2 11" id="KW-0547">Nucleotide-binding</keyword>
<dbReference type="InterPro" id="IPR049550">
    <property type="entry name" value="RecD_N"/>
</dbReference>
<feature type="domain" description="RecBCD enzyme subunit RecD N-terminal" evidence="14">
    <location>
        <begin position="42"/>
        <end position="133"/>
    </location>
</feature>
<protein>
    <recommendedName>
        <fullName evidence="11">RecBCD enzyme subunit RecD</fullName>
        <ecNumber evidence="11">5.6.2.3</ecNumber>
    </recommendedName>
    <alternativeName>
        <fullName evidence="11">DNA 5'-3' helicase subunit RecD</fullName>
    </alternativeName>
    <alternativeName>
        <fullName evidence="11">Exonuclease V subunit RecD</fullName>
        <shortName evidence="11">ExoV subunit RecD</shortName>
    </alternativeName>
    <alternativeName>
        <fullName evidence="11">Helicase/nuclease RecBCD subunit RecD</fullName>
    </alternativeName>
</protein>
<comment type="catalytic activity">
    <reaction evidence="11">
        <text>ATP + H2O = ADP + phosphate + H(+)</text>
        <dbReference type="Rhea" id="RHEA:13065"/>
        <dbReference type="ChEBI" id="CHEBI:15377"/>
        <dbReference type="ChEBI" id="CHEBI:15378"/>
        <dbReference type="ChEBI" id="CHEBI:30616"/>
        <dbReference type="ChEBI" id="CHEBI:43474"/>
        <dbReference type="ChEBI" id="CHEBI:456216"/>
        <dbReference type="EC" id="5.6.2.3"/>
    </reaction>
</comment>
<dbReference type="Pfam" id="PF21185">
    <property type="entry name" value="RecD_N"/>
    <property type="match status" value="1"/>
</dbReference>
<evidence type="ECO:0000256" key="10">
    <source>
        <dbReference type="ARBA" id="ARBA00023235"/>
    </source>
</evidence>
<evidence type="ECO:0000259" key="13">
    <source>
        <dbReference type="Pfam" id="PF13538"/>
    </source>
</evidence>
<keyword evidence="8 11" id="KW-0238">DNA-binding</keyword>
<dbReference type="CDD" id="cd17933">
    <property type="entry name" value="DEXSc_RecD-like"/>
    <property type="match status" value="1"/>
</dbReference>
<dbReference type="GeneID" id="59162385"/>
<keyword evidence="3 11" id="KW-0227">DNA damage</keyword>
<gene>
    <name evidence="11 15" type="primary">recD</name>
    <name evidence="15" type="ORF">EEW87_014435</name>
</gene>
<evidence type="ECO:0000256" key="3">
    <source>
        <dbReference type="ARBA" id="ARBA00022763"/>
    </source>
</evidence>
<dbReference type="NCBIfam" id="TIGR01447">
    <property type="entry name" value="recD"/>
    <property type="match status" value="1"/>
</dbReference>
<comment type="miscellaneous">
    <text evidence="11">In the RecBCD complex, RecB has a slow 3'-5' helicase, an exonuclease activity and loads RecA onto ssDNA, RecD has a fast 5'-3' helicase activity, while RecC stimulates the ATPase and processivity of the RecB helicase and contributes to recognition of the Chi site.</text>
</comment>
<evidence type="ECO:0000259" key="14">
    <source>
        <dbReference type="Pfam" id="PF21185"/>
    </source>
</evidence>
<dbReference type="EMBL" id="CP044548">
    <property type="protein sequence ID" value="QGX08553.1"/>
    <property type="molecule type" value="Genomic_DNA"/>
</dbReference>
<comment type="similarity">
    <text evidence="11">Belongs to the RecD family.</text>
</comment>
<evidence type="ECO:0000256" key="12">
    <source>
        <dbReference type="SAM" id="MobiDB-lite"/>
    </source>
</evidence>
<organism evidence="15 16">
    <name type="scientific">Janibacter melonis</name>
    <dbReference type="NCBI Taxonomy" id="262209"/>
    <lineage>
        <taxon>Bacteria</taxon>
        <taxon>Bacillati</taxon>
        <taxon>Actinomycetota</taxon>
        <taxon>Actinomycetes</taxon>
        <taxon>Micrococcales</taxon>
        <taxon>Intrasporangiaceae</taxon>
        <taxon>Janibacter</taxon>
    </lineage>
</organism>
<keyword evidence="7 11" id="KW-0067">ATP-binding</keyword>
<dbReference type="PANTHER" id="PTHR43788">
    <property type="entry name" value="DNA2/NAM7 HELICASE FAMILY MEMBER"/>
    <property type="match status" value="1"/>
</dbReference>
<dbReference type="Gene3D" id="1.10.10.1020">
    <property type="entry name" value="RecBCD complex, subunit RecD, N-terminal domain"/>
    <property type="match status" value="1"/>
</dbReference>
<dbReference type="GO" id="GO:0000724">
    <property type="term" value="P:double-strand break repair via homologous recombination"/>
    <property type="evidence" value="ECO:0007669"/>
    <property type="project" value="UniProtKB-UniRule"/>
</dbReference>
<dbReference type="InterPro" id="IPR006344">
    <property type="entry name" value="RecD"/>
</dbReference>
<dbReference type="RefSeq" id="WP_123092961.1">
    <property type="nucleotide sequence ID" value="NZ_CAJFZZ010000019.1"/>
</dbReference>
<evidence type="ECO:0000313" key="15">
    <source>
        <dbReference type="EMBL" id="QGX08553.1"/>
    </source>
</evidence>
<dbReference type="PANTHER" id="PTHR43788:SF6">
    <property type="entry name" value="DNA HELICASE B"/>
    <property type="match status" value="1"/>
</dbReference>